<dbReference type="AlphaFoldDB" id="A0A1J1HU03"/>
<organism evidence="2 3">
    <name type="scientific">Clunio marinus</name>
    <dbReference type="NCBI Taxonomy" id="568069"/>
    <lineage>
        <taxon>Eukaryota</taxon>
        <taxon>Metazoa</taxon>
        <taxon>Ecdysozoa</taxon>
        <taxon>Arthropoda</taxon>
        <taxon>Hexapoda</taxon>
        <taxon>Insecta</taxon>
        <taxon>Pterygota</taxon>
        <taxon>Neoptera</taxon>
        <taxon>Endopterygota</taxon>
        <taxon>Diptera</taxon>
        <taxon>Nematocera</taxon>
        <taxon>Chironomoidea</taxon>
        <taxon>Chironomidae</taxon>
        <taxon>Clunio</taxon>
    </lineage>
</organism>
<sequence length="67" mass="7971">MQLQLNALILITLFTFIDKTKERQRQLVLSFQIFQATKNKNHKMNFTERFGFTTLLLNALRTTILVR</sequence>
<feature type="chain" id="PRO_5012294793" evidence="1">
    <location>
        <begin position="23"/>
        <end position="67"/>
    </location>
</feature>
<evidence type="ECO:0000313" key="3">
    <source>
        <dbReference type="Proteomes" id="UP000183832"/>
    </source>
</evidence>
<evidence type="ECO:0000256" key="1">
    <source>
        <dbReference type="SAM" id="SignalP"/>
    </source>
</evidence>
<dbReference type="EMBL" id="CVRI01000020">
    <property type="protein sequence ID" value="CRK91042.1"/>
    <property type="molecule type" value="Genomic_DNA"/>
</dbReference>
<name>A0A1J1HU03_9DIPT</name>
<feature type="signal peptide" evidence="1">
    <location>
        <begin position="1"/>
        <end position="22"/>
    </location>
</feature>
<gene>
    <name evidence="2" type="ORF">CLUMA_CG004730</name>
</gene>
<reference evidence="2 3" key="1">
    <citation type="submission" date="2015-04" db="EMBL/GenBank/DDBJ databases">
        <authorList>
            <person name="Syromyatnikov M.Y."/>
            <person name="Popov V.N."/>
        </authorList>
    </citation>
    <scope>NUCLEOTIDE SEQUENCE [LARGE SCALE GENOMIC DNA]</scope>
</reference>
<dbReference type="Proteomes" id="UP000183832">
    <property type="component" value="Unassembled WGS sequence"/>
</dbReference>
<keyword evidence="3" id="KW-1185">Reference proteome</keyword>
<accession>A0A1J1HU03</accession>
<evidence type="ECO:0000313" key="2">
    <source>
        <dbReference type="EMBL" id="CRK91042.1"/>
    </source>
</evidence>
<keyword evidence="1" id="KW-0732">Signal</keyword>
<protein>
    <submittedName>
        <fullName evidence="2">CLUMA_CG004730, isoform A</fullName>
    </submittedName>
</protein>
<proteinExistence type="predicted"/>